<evidence type="ECO:0000313" key="2">
    <source>
        <dbReference type="Ensembl" id="ENSNMLP00000043511.1"/>
    </source>
</evidence>
<reference evidence="2" key="2">
    <citation type="submission" date="2025-09" db="UniProtKB">
        <authorList>
            <consortium name="Ensembl"/>
        </authorList>
    </citation>
    <scope>IDENTIFICATION</scope>
</reference>
<protein>
    <submittedName>
        <fullName evidence="2">Zgc:162324</fullName>
    </submittedName>
</protein>
<reference evidence="2" key="1">
    <citation type="submission" date="2025-08" db="UniProtKB">
        <authorList>
            <consortium name="Ensembl"/>
        </authorList>
    </citation>
    <scope>IDENTIFICATION</scope>
</reference>
<feature type="domain" description="CFA20" evidence="1">
    <location>
        <begin position="1"/>
        <end position="164"/>
    </location>
</feature>
<evidence type="ECO:0000259" key="1">
    <source>
        <dbReference type="Pfam" id="PF05018"/>
    </source>
</evidence>
<sequence length="239" mass="27396">MFKNDYQGGAVVEIFCAQGKDPVAKWKLSGGTIHKEYNKEIKGFVYCLEGSSQTVKMQMPRNGKMSLGLLQRFLVFQVNVPHDRDFSIELMVTDTAHLKRRLYLSTVHKELSTTLWHAKIPLWSTLCIDLVSFTRKLFKDAAFVSLDGITVFANCSIRRLFTMKAEPIGAGKFICGLMEWIPRSCHFPKDIKHITQVLNIENMKKSDNTSQKNKNNTTIQCNTTYWNATVKMMNGPEWF</sequence>
<dbReference type="Pfam" id="PF05018">
    <property type="entry name" value="CFA20_dom"/>
    <property type="match status" value="1"/>
</dbReference>
<dbReference type="Ensembl" id="ENSNMLT00000048301.1">
    <property type="protein sequence ID" value="ENSNMLP00000043511.1"/>
    <property type="gene ID" value="ENSNMLG00000026382.1"/>
</dbReference>
<name>A0A8C6UZG2_9GOBI</name>
<organism evidence="2 3">
    <name type="scientific">Neogobius melanostomus</name>
    <name type="common">round goby</name>
    <dbReference type="NCBI Taxonomy" id="47308"/>
    <lineage>
        <taxon>Eukaryota</taxon>
        <taxon>Metazoa</taxon>
        <taxon>Chordata</taxon>
        <taxon>Craniata</taxon>
        <taxon>Vertebrata</taxon>
        <taxon>Euteleostomi</taxon>
        <taxon>Actinopterygii</taxon>
        <taxon>Neopterygii</taxon>
        <taxon>Teleostei</taxon>
        <taxon>Neoteleostei</taxon>
        <taxon>Acanthomorphata</taxon>
        <taxon>Gobiaria</taxon>
        <taxon>Gobiiformes</taxon>
        <taxon>Gobioidei</taxon>
        <taxon>Gobiidae</taxon>
        <taxon>Benthophilinae</taxon>
        <taxon>Neogobiini</taxon>
        <taxon>Neogobius</taxon>
    </lineage>
</organism>
<dbReference type="InterPro" id="IPR007714">
    <property type="entry name" value="CFA20_dom"/>
</dbReference>
<dbReference type="AlphaFoldDB" id="A0A8C6UZG2"/>
<evidence type="ECO:0000313" key="3">
    <source>
        <dbReference type="Proteomes" id="UP000694523"/>
    </source>
</evidence>
<dbReference type="PANTHER" id="PTHR12458">
    <property type="entry name" value="ORF PROTEIN"/>
    <property type="match status" value="1"/>
</dbReference>
<accession>A0A8C6UZG2</accession>
<dbReference type="InterPro" id="IPR040441">
    <property type="entry name" value="CFA20/CFAP20DC"/>
</dbReference>
<keyword evidence="3" id="KW-1185">Reference proteome</keyword>
<dbReference type="Proteomes" id="UP000694523">
    <property type="component" value="Unplaced"/>
</dbReference>
<proteinExistence type="predicted"/>